<accession>A0A1G5JMX6</accession>
<dbReference type="Proteomes" id="UP000198870">
    <property type="component" value="Unassembled WGS sequence"/>
</dbReference>
<keyword evidence="2" id="KW-1185">Reference proteome</keyword>
<dbReference type="EMBL" id="FMUX01000035">
    <property type="protein sequence ID" value="SCY89514.1"/>
    <property type="molecule type" value="Genomic_DNA"/>
</dbReference>
<evidence type="ECO:0000313" key="2">
    <source>
        <dbReference type="Proteomes" id="UP000198870"/>
    </source>
</evidence>
<evidence type="ECO:0000313" key="1">
    <source>
        <dbReference type="EMBL" id="SCY89514.1"/>
    </source>
</evidence>
<dbReference type="AlphaFoldDB" id="A0A1G5JMX6"/>
<proteinExistence type="predicted"/>
<gene>
    <name evidence="1" type="ORF">SAMN05216233_1353</name>
</gene>
<sequence length="170" mass="19489">MAQPGWIRCRFFFVFVGMCLMASCVARVEPVDRRAAYLRSRQVQKEERFLEVRPFLSQFGDIPVPGELYEVAEHTLMMETRGEKTGLIVYTGRVLKTSLEIFFRAELKKKEWVLVTAFVTEPSTILMFNKKSRWCVIVLDARGSATDVRIGVSQDLGLAPRLLGHGMQRQ</sequence>
<protein>
    <submittedName>
        <fullName evidence="1">Uncharacterized protein</fullName>
    </submittedName>
</protein>
<reference evidence="1 2" key="1">
    <citation type="submission" date="2016-10" db="EMBL/GenBank/DDBJ databases">
        <authorList>
            <person name="de Groot N.N."/>
        </authorList>
    </citation>
    <scope>NUCLEOTIDE SEQUENCE [LARGE SCALE GENOMIC DNA]</scope>
    <source>
        <strain evidence="1 2">AA1</strain>
    </source>
</reference>
<name>A0A1G5JMX6_9BACT</name>
<dbReference type="STRING" id="419481.SAMN05216233_1353"/>
<organism evidence="1 2">
    <name type="scientific">Desulfoluna spongiiphila</name>
    <dbReference type="NCBI Taxonomy" id="419481"/>
    <lineage>
        <taxon>Bacteria</taxon>
        <taxon>Pseudomonadati</taxon>
        <taxon>Thermodesulfobacteriota</taxon>
        <taxon>Desulfobacteria</taxon>
        <taxon>Desulfobacterales</taxon>
        <taxon>Desulfolunaceae</taxon>
        <taxon>Desulfoluna</taxon>
    </lineage>
</organism>